<dbReference type="STRING" id="445709.ABW99_03645"/>
<feature type="domain" description="Prepilin type IV endopeptidase peptidase" evidence="2">
    <location>
        <begin position="2"/>
        <end position="106"/>
    </location>
</feature>
<keyword evidence="1" id="KW-0812">Transmembrane</keyword>
<protein>
    <recommendedName>
        <fullName evidence="2">Prepilin type IV endopeptidase peptidase domain-containing protein</fullName>
    </recommendedName>
</protein>
<dbReference type="Pfam" id="PF01478">
    <property type="entry name" value="Peptidase_A24"/>
    <property type="match status" value="1"/>
</dbReference>
<keyword evidence="4" id="KW-1185">Reference proteome</keyword>
<keyword evidence="1" id="KW-1133">Transmembrane helix</keyword>
<dbReference type="KEGG" id="ptx:ABW99_03645"/>
<organism evidence="3 4">
    <name type="scientific">Pandoraea thiooxydans</name>
    <dbReference type="NCBI Taxonomy" id="445709"/>
    <lineage>
        <taxon>Bacteria</taxon>
        <taxon>Pseudomonadati</taxon>
        <taxon>Pseudomonadota</taxon>
        <taxon>Betaproteobacteria</taxon>
        <taxon>Burkholderiales</taxon>
        <taxon>Burkholderiaceae</taxon>
        <taxon>Pandoraea</taxon>
    </lineage>
</organism>
<reference evidence="4" key="1">
    <citation type="submission" date="2015-06" db="EMBL/GenBank/DDBJ databases">
        <authorList>
            <person name="Lim Y.L."/>
            <person name="Ee R."/>
            <person name="Yong D."/>
            <person name="How K.Y."/>
            <person name="Yin W.F."/>
            <person name="Chan K.G."/>
        </authorList>
    </citation>
    <scope>NUCLEOTIDE SEQUENCE [LARGE SCALE GENOMIC DNA]</scope>
    <source>
        <strain evidence="4">DSM 25325</strain>
    </source>
</reference>
<dbReference type="InterPro" id="IPR000045">
    <property type="entry name" value="Prepilin_IV_endopep_pep"/>
</dbReference>
<sequence>MLLLAILCIPALCTDLLARRVPNTLLAAIMLLQAGWLAWQLIQGGSWHSASVHLLGLGLGLLALLPFWVIGWMGAGDVKLFAVIGFLLGYRMLLPVWALASLLNGAALVALWFARSRPALALVEAKLAGRPCGERLRQMRAGRHGMPYAAFLALSALVIASI</sequence>
<keyword evidence="1" id="KW-0472">Membrane</keyword>
<evidence type="ECO:0000256" key="1">
    <source>
        <dbReference type="SAM" id="Phobius"/>
    </source>
</evidence>
<feature type="transmembrane region" description="Helical" evidence="1">
    <location>
        <begin position="54"/>
        <end position="74"/>
    </location>
</feature>
<feature type="transmembrane region" description="Helical" evidence="1">
    <location>
        <begin position="94"/>
        <end position="114"/>
    </location>
</feature>
<dbReference type="Proteomes" id="UP000036700">
    <property type="component" value="Chromosome"/>
</dbReference>
<dbReference type="EMBL" id="CP011568">
    <property type="protein sequence ID" value="AKJ67461.1"/>
    <property type="molecule type" value="Genomic_DNA"/>
</dbReference>
<name>A0A0G3ES22_9BURK</name>
<feature type="transmembrane region" description="Helical" evidence="1">
    <location>
        <begin position="145"/>
        <end position="161"/>
    </location>
</feature>
<dbReference type="GO" id="GO:0016020">
    <property type="term" value="C:membrane"/>
    <property type="evidence" value="ECO:0007669"/>
    <property type="project" value="InterPro"/>
</dbReference>
<accession>A0A0G3ES22</accession>
<dbReference type="PATRIC" id="fig|445709.3.peg.779"/>
<evidence type="ECO:0000313" key="4">
    <source>
        <dbReference type="Proteomes" id="UP000036700"/>
    </source>
</evidence>
<evidence type="ECO:0000259" key="2">
    <source>
        <dbReference type="Pfam" id="PF01478"/>
    </source>
</evidence>
<gene>
    <name evidence="3" type="ORF">ABW99_03645</name>
</gene>
<dbReference type="AlphaFoldDB" id="A0A0G3ES22"/>
<evidence type="ECO:0000313" key="3">
    <source>
        <dbReference type="EMBL" id="AKJ67461.1"/>
    </source>
</evidence>
<proteinExistence type="predicted"/>
<feature type="transmembrane region" description="Helical" evidence="1">
    <location>
        <begin position="23"/>
        <end position="42"/>
    </location>
</feature>
<dbReference type="GO" id="GO:0004190">
    <property type="term" value="F:aspartic-type endopeptidase activity"/>
    <property type="evidence" value="ECO:0007669"/>
    <property type="project" value="InterPro"/>
</dbReference>
<dbReference type="OrthoDB" id="8942754at2"/>
<dbReference type="Gene3D" id="1.20.120.1220">
    <property type="match status" value="1"/>
</dbReference>